<evidence type="ECO:0000313" key="1">
    <source>
        <dbReference type="EMBL" id="SEK13591.1"/>
    </source>
</evidence>
<sequence>MFPDAALAAFMLPFHFGIHAQIGVSFLRCGVKRLRKIFRKTGLNFDLTLPLNSQTRYRNAYMRSGPTRVSRLQQAG</sequence>
<proteinExistence type="predicted"/>
<gene>
    <name evidence="1" type="ORF">SAMN05192539_10724</name>
</gene>
<reference evidence="2" key="1">
    <citation type="submission" date="2016-10" db="EMBL/GenBank/DDBJ databases">
        <authorList>
            <person name="Varghese N."/>
            <person name="Submissions S."/>
        </authorList>
    </citation>
    <scope>NUCLEOTIDE SEQUENCE [LARGE SCALE GENOMIC DNA]</scope>
    <source>
        <strain evidence="2">LMG 26031</strain>
    </source>
</reference>
<name>A0A1H7EI83_9BURK</name>
<dbReference type="STRING" id="667676.SAMN05192539_10724"/>
<accession>A0A1H7EI83</accession>
<protein>
    <submittedName>
        <fullName evidence="1">Uncharacterized protein</fullName>
    </submittedName>
</protein>
<dbReference type="AlphaFoldDB" id="A0A1H7EI83"/>
<evidence type="ECO:0000313" key="2">
    <source>
        <dbReference type="Proteomes" id="UP000198866"/>
    </source>
</evidence>
<keyword evidence="2" id="KW-1185">Reference proteome</keyword>
<dbReference type="Proteomes" id="UP000198866">
    <property type="component" value="Unassembled WGS sequence"/>
</dbReference>
<dbReference type="EMBL" id="FNYE01000072">
    <property type="protein sequence ID" value="SEK13591.1"/>
    <property type="molecule type" value="Genomic_DNA"/>
</dbReference>
<organism evidence="1 2">
    <name type="scientific">Paraburkholderia diazotrophica</name>
    <dbReference type="NCBI Taxonomy" id="667676"/>
    <lineage>
        <taxon>Bacteria</taxon>
        <taxon>Pseudomonadati</taxon>
        <taxon>Pseudomonadota</taxon>
        <taxon>Betaproteobacteria</taxon>
        <taxon>Burkholderiales</taxon>
        <taxon>Burkholderiaceae</taxon>
        <taxon>Paraburkholderia</taxon>
    </lineage>
</organism>